<evidence type="ECO:0000313" key="2">
    <source>
        <dbReference type="EMBL" id="CDW74440.1"/>
    </source>
</evidence>
<feature type="compositionally biased region" description="Basic and acidic residues" evidence="1">
    <location>
        <begin position="44"/>
        <end position="87"/>
    </location>
</feature>
<accession>A0A077ZX26</accession>
<sequence>MKISLLKARNLISFSQRTILNKSGQSPNTDRKSFFDLNQSQKNDSSKDKEKSKDSDAQDQGDKNKSGGFMRDHEKSSYKSFEQRLDQKSQQSFSKCLFKDIEKEKAAQRELSNDIDLFSDKMPPTEHVLAGLDGNTHLFQGLKWFKDNEEKTYAQSQDKKL</sequence>
<gene>
    <name evidence="2" type="primary">Contig8541.g9119</name>
    <name evidence="2" type="ORF">STYLEM_3419</name>
</gene>
<dbReference type="AlphaFoldDB" id="A0A077ZX26"/>
<evidence type="ECO:0000256" key="1">
    <source>
        <dbReference type="SAM" id="MobiDB-lite"/>
    </source>
</evidence>
<reference evidence="2 3" key="1">
    <citation type="submission" date="2014-06" db="EMBL/GenBank/DDBJ databases">
        <authorList>
            <person name="Swart Estienne"/>
        </authorList>
    </citation>
    <scope>NUCLEOTIDE SEQUENCE [LARGE SCALE GENOMIC DNA]</scope>
    <source>
        <strain evidence="2 3">130c</strain>
    </source>
</reference>
<evidence type="ECO:0000313" key="3">
    <source>
        <dbReference type="Proteomes" id="UP000039865"/>
    </source>
</evidence>
<name>A0A077ZX26_STYLE</name>
<organism evidence="2 3">
    <name type="scientific">Stylonychia lemnae</name>
    <name type="common">Ciliate</name>
    <dbReference type="NCBI Taxonomy" id="5949"/>
    <lineage>
        <taxon>Eukaryota</taxon>
        <taxon>Sar</taxon>
        <taxon>Alveolata</taxon>
        <taxon>Ciliophora</taxon>
        <taxon>Intramacronucleata</taxon>
        <taxon>Spirotrichea</taxon>
        <taxon>Stichotrichia</taxon>
        <taxon>Sporadotrichida</taxon>
        <taxon>Oxytrichidae</taxon>
        <taxon>Stylonychinae</taxon>
        <taxon>Stylonychia</taxon>
    </lineage>
</organism>
<dbReference type="InParanoid" id="A0A077ZX26"/>
<proteinExistence type="predicted"/>
<protein>
    <submittedName>
        <fullName evidence="2">Uncharacterized protein</fullName>
    </submittedName>
</protein>
<dbReference type="EMBL" id="CCKQ01003317">
    <property type="protein sequence ID" value="CDW74440.1"/>
    <property type="molecule type" value="Genomic_DNA"/>
</dbReference>
<dbReference type="Proteomes" id="UP000039865">
    <property type="component" value="Unassembled WGS sequence"/>
</dbReference>
<keyword evidence="3" id="KW-1185">Reference proteome</keyword>
<feature type="region of interest" description="Disordered" evidence="1">
    <location>
        <begin position="17"/>
        <end position="90"/>
    </location>
</feature>
<feature type="compositionally biased region" description="Polar residues" evidence="1">
    <location>
        <begin position="17"/>
        <end position="28"/>
    </location>
</feature>